<dbReference type="InParanoid" id="A0A419QEW9"/>
<protein>
    <submittedName>
        <fullName evidence="1">Uncharacterized protein</fullName>
    </submittedName>
</protein>
<accession>A0A419QEW9</accession>
<sequence length="231" mass="25957">MQVHINFYGASRHTYFSPQLGGPGDCGARWPKRLECEFTDQKVRGSNPTSASRLPLSRIDQPGSIPALVQPSGGMAVRHRKGATAGRFLFQAHRCSSTKWATRRPSHVSTRTIFEISQYMFLRETTHKAAENSLAANERICHNQSNLGSTFIFYLCMYLASTQETTHKVAENSSTAHDWFRPSWGLSGKDAGWHNHIGSEMAQWLGREFTDRNWRGLNPASASRLLLSRFG</sequence>
<reference evidence="1 2" key="1">
    <citation type="journal article" date="2018" name="Biotechnol. Adv.">
        <title>Improved genomic resources and new bioinformatic workflow for the carcinogenic parasite Clonorchis sinensis: Biotechnological implications.</title>
        <authorList>
            <person name="Wang D."/>
            <person name="Korhonen P.K."/>
            <person name="Gasser R.B."/>
            <person name="Young N.D."/>
        </authorList>
    </citation>
    <scope>NUCLEOTIDE SEQUENCE [LARGE SCALE GENOMIC DNA]</scope>
    <source>
        <strain evidence="1">Cs-k2</strain>
    </source>
</reference>
<dbReference type="Proteomes" id="UP000286415">
    <property type="component" value="Unassembled WGS sequence"/>
</dbReference>
<keyword evidence="2" id="KW-1185">Reference proteome</keyword>
<organism evidence="1 2">
    <name type="scientific">Clonorchis sinensis</name>
    <name type="common">Chinese liver fluke</name>
    <dbReference type="NCBI Taxonomy" id="79923"/>
    <lineage>
        <taxon>Eukaryota</taxon>
        <taxon>Metazoa</taxon>
        <taxon>Spiralia</taxon>
        <taxon>Lophotrochozoa</taxon>
        <taxon>Platyhelminthes</taxon>
        <taxon>Trematoda</taxon>
        <taxon>Digenea</taxon>
        <taxon>Opisthorchiida</taxon>
        <taxon>Opisthorchiata</taxon>
        <taxon>Opisthorchiidae</taxon>
        <taxon>Clonorchis</taxon>
    </lineage>
</organism>
<gene>
    <name evidence="1" type="ORF">CSKR_102396</name>
</gene>
<dbReference type="AlphaFoldDB" id="A0A419QEW9"/>
<reference evidence="1 2" key="2">
    <citation type="journal article" date="2021" name="Genomics">
        <title>High-quality reference genome for Clonorchis sinensis.</title>
        <authorList>
            <person name="Young N.D."/>
            <person name="Stroehlein A.J."/>
            <person name="Kinkar L."/>
            <person name="Wang T."/>
            <person name="Sohn W.M."/>
            <person name="Chang B.C.H."/>
            <person name="Kaur P."/>
            <person name="Weisz D."/>
            <person name="Dudchenko O."/>
            <person name="Aiden E.L."/>
            <person name="Korhonen P.K."/>
            <person name="Gasser R.B."/>
        </authorList>
    </citation>
    <scope>NUCLEOTIDE SEQUENCE [LARGE SCALE GENOMIC DNA]</scope>
    <source>
        <strain evidence="1">Cs-k2</strain>
    </source>
</reference>
<proteinExistence type="predicted"/>
<evidence type="ECO:0000313" key="1">
    <source>
        <dbReference type="EMBL" id="KAG5441187.1"/>
    </source>
</evidence>
<dbReference type="EMBL" id="NIRI02000077">
    <property type="protein sequence ID" value="KAG5441187.1"/>
    <property type="molecule type" value="Genomic_DNA"/>
</dbReference>
<name>A0A419QEW9_CLOSI</name>
<comment type="caution">
    <text evidence="1">The sequence shown here is derived from an EMBL/GenBank/DDBJ whole genome shotgun (WGS) entry which is preliminary data.</text>
</comment>
<evidence type="ECO:0000313" key="2">
    <source>
        <dbReference type="Proteomes" id="UP000286415"/>
    </source>
</evidence>